<comment type="function">
    <text evidence="12">Structural component of the gap junctions.</text>
</comment>
<dbReference type="InterPro" id="IPR000990">
    <property type="entry name" value="Innexin"/>
</dbReference>
<dbReference type="GO" id="GO:0034220">
    <property type="term" value="P:monoatomic ion transmembrane transport"/>
    <property type="evidence" value="ECO:0007669"/>
    <property type="project" value="UniProtKB-KW"/>
</dbReference>
<dbReference type="GO" id="GO:0007602">
    <property type="term" value="P:phototransduction"/>
    <property type="evidence" value="ECO:0007669"/>
    <property type="project" value="TreeGrafter"/>
</dbReference>
<dbReference type="OMA" id="TIPNRLG"/>
<keyword evidence="7" id="KW-0965">Cell junction</keyword>
<dbReference type="EMBL" id="JAPWDV010000002">
    <property type="protein sequence ID" value="KAJ6220289.1"/>
    <property type="molecule type" value="Genomic_DNA"/>
</dbReference>
<keyword evidence="14" id="KW-1185">Reference proteome</keyword>
<keyword evidence="10 12" id="KW-0472">Membrane</keyword>
<comment type="caution">
    <text evidence="12">Lacks conserved residue(s) required for the propagation of feature annotation.</text>
</comment>
<gene>
    <name evidence="12" type="primary">inx</name>
    <name evidence="13" type="ORF">RDWZM_006101</name>
</gene>
<keyword evidence="3 12" id="KW-0813">Transport</keyword>
<feature type="transmembrane region" description="Helical" evidence="12">
    <location>
        <begin position="225"/>
        <end position="245"/>
    </location>
</feature>
<keyword evidence="11 12" id="KW-0407">Ion channel</keyword>
<feature type="transmembrane region" description="Helical" evidence="12">
    <location>
        <begin position="289"/>
        <end position="318"/>
    </location>
</feature>
<comment type="similarity">
    <text evidence="12">Belongs to the pannexin family.</text>
</comment>
<dbReference type="Proteomes" id="UP001142055">
    <property type="component" value="Chromosome 2"/>
</dbReference>
<feature type="transmembrane region" description="Helical" evidence="12">
    <location>
        <begin position="395"/>
        <end position="417"/>
    </location>
</feature>
<keyword evidence="6" id="KW-0303">Gap junction</keyword>
<name>A0A9Q0M7F6_BLOTA</name>
<evidence type="ECO:0000256" key="5">
    <source>
        <dbReference type="ARBA" id="ARBA00022692"/>
    </source>
</evidence>
<evidence type="ECO:0000256" key="9">
    <source>
        <dbReference type="ARBA" id="ARBA00023065"/>
    </source>
</evidence>
<keyword evidence="4" id="KW-1003">Cell membrane</keyword>
<organism evidence="13 14">
    <name type="scientific">Blomia tropicalis</name>
    <name type="common">Mite</name>
    <dbReference type="NCBI Taxonomy" id="40697"/>
    <lineage>
        <taxon>Eukaryota</taxon>
        <taxon>Metazoa</taxon>
        <taxon>Ecdysozoa</taxon>
        <taxon>Arthropoda</taxon>
        <taxon>Chelicerata</taxon>
        <taxon>Arachnida</taxon>
        <taxon>Acari</taxon>
        <taxon>Acariformes</taxon>
        <taxon>Sarcoptiformes</taxon>
        <taxon>Astigmata</taxon>
        <taxon>Glycyphagoidea</taxon>
        <taxon>Echimyopodidae</taxon>
        <taxon>Blomia</taxon>
    </lineage>
</organism>
<evidence type="ECO:0000256" key="8">
    <source>
        <dbReference type="ARBA" id="ARBA00022989"/>
    </source>
</evidence>
<feature type="transmembrane region" description="Helical" evidence="12">
    <location>
        <begin position="35"/>
        <end position="53"/>
    </location>
</feature>
<keyword evidence="8 12" id="KW-1133">Transmembrane helix</keyword>
<dbReference type="AlphaFoldDB" id="A0A9Q0M7F6"/>
<evidence type="ECO:0000256" key="10">
    <source>
        <dbReference type="ARBA" id="ARBA00023136"/>
    </source>
</evidence>
<dbReference type="PANTHER" id="PTHR11893:SF41">
    <property type="entry name" value="INNEXIN INX2"/>
    <property type="match status" value="1"/>
</dbReference>
<comment type="subcellular location">
    <subcellularLocation>
        <location evidence="1">Cell junction</location>
        <location evidence="1">Gap junction</location>
    </subcellularLocation>
    <subcellularLocation>
        <location evidence="2 12">Cell membrane</location>
        <topology evidence="2 12">Multi-pass membrane protein</topology>
    </subcellularLocation>
</comment>
<dbReference type="GO" id="GO:0005921">
    <property type="term" value="C:gap junction"/>
    <property type="evidence" value="ECO:0007669"/>
    <property type="project" value="UniProtKB-SubCell"/>
</dbReference>
<accession>A0A9Q0M7F6</accession>
<protein>
    <recommendedName>
        <fullName evidence="12">Innexin</fullName>
    </recommendedName>
</protein>
<dbReference type="PRINTS" id="PR01262">
    <property type="entry name" value="INNEXIN"/>
</dbReference>
<dbReference type="Pfam" id="PF00876">
    <property type="entry name" value="Innexin"/>
    <property type="match status" value="1"/>
</dbReference>
<reference evidence="13" key="1">
    <citation type="submission" date="2022-12" db="EMBL/GenBank/DDBJ databases">
        <title>Genome assemblies of Blomia tropicalis.</title>
        <authorList>
            <person name="Cui Y."/>
        </authorList>
    </citation>
    <scope>NUCLEOTIDE SEQUENCE</scope>
    <source>
        <tissue evidence="13">Adult mites</tissue>
    </source>
</reference>
<evidence type="ECO:0000256" key="6">
    <source>
        <dbReference type="ARBA" id="ARBA00022868"/>
    </source>
</evidence>
<dbReference type="GO" id="GO:0005886">
    <property type="term" value="C:plasma membrane"/>
    <property type="evidence" value="ECO:0007669"/>
    <property type="project" value="UniProtKB-SubCell"/>
</dbReference>
<evidence type="ECO:0000256" key="3">
    <source>
        <dbReference type="ARBA" id="ARBA00022448"/>
    </source>
</evidence>
<evidence type="ECO:0000256" key="12">
    <source>
        <dbReference type="RuleBase" id="RU010713"/>
    </source>
</evidence>
<dbReference type="PANTHER" id="PTHR11893">
    <property type="entry name" value="INNEXIN"/>
    <property type="match status" value="1"/>
</dbReference>
<keyword evidence="5 12" id="KW-0812">Transmembrane</keyword>
<keyword evidence="9 12" id="KW-0406">Ion transport</keyword>
<evidence type="ECO:0000256" key="4">
    <source>
        <dbReference type="ARBA" id="ARBA00022475"/>
    </source>
</evidence>
<proteinExistence type="inferred from homology"/>
<evidence type="ECO:0000256" key="2">
    <source>
        <dbReference type="ARBA" id="ARBA00004651"/>
    </source>
</evidence>
<feature type="transmembrane region" description="Helical" evidence="12">
    <location>
        <begin position="127"/>
        <end position="149"/>
    </location>
</feature>
<evidence type="ECO:0000313" key="13">
    <source>
        <dbReference type="EMBL" id="KAJ6220289.1"/>
    </source>
</evidence>
<evidence type="ECO:0000313" key="14">
    <source>
        <dbReference type="Proteomes" id="UP001142055"/>
    </source>
</evidence>
<dbReference type="GO" id="GO:0005243">
    <property type="term" value="F:gap junction channel activity"/>
    <property type="evidence" value="ECO:0007669"/>
    <property type="project" value="TreeGrafter"/>
</dbReference>
<sequence>MKIKRIIEFDLLKTLFFKQRACIIDNFVHRLHYQATAIILIVFCLFGMSRQFFGTPIQCDPSLGIDVSDDDDLDDPVAQFVKMINHFCWIQSTFSVRSSWKKKVDVEVPYPGIDINSDPSLKTYHSYYQWVCFFLLIQSIMFCVPHFIWKQSESNIVHKLVNGLDQKIMNIDDRKKRIDLTTQYLSKTVVHYDTKFMVYTISEILNLCNIIVQFMLVDWFLGGQFAFYGLSAITFTGYTDFPLSYDPMMKVFPRQTKCTFYQFGSSGDIQRHDSLCVLPINILYEKVYLFLWFWFIILTFLSALSLIYRIILIFSFQLRLHSLKIRTKYTKRKDLKEILKSCSISGWFVLILIAKNMENKNFQQVIARLKVKLNEQQRYHQLKTRKLLTKMNRSIIVLFALVLMVTLAVTIVSAQYWGGGRWGGGQWGGGRWGGGRWGGGRWGGWNNGWNGGRWNNGWNGGWWR</sequence>
<dbReference type="PROSITE" id="PS51013">
    <property type="entry name" value="PANNEXIN"/>
    <property type="match status" value="1"/>
</dbReference>
<evidence type="ECO:0000256" key="11">
    <source>
        <dbReference type="ARBA" id="ARBA00023303"/>
    </source>
</evidence>
<comment type="caution">
    <text evidence="13">The sequence shown here is derived from an EMBL/GenBank/DDBJ whole genome shotgun (WGS) entry which is preliminary data.</text>
</comment>
<evidence type="ECO:0000256" key="7">
    <source>
        <dbReference type="ARBA" id="ARBA00022949"/>
    </source>
</evidence>
<evidence type="ECO:0000256" key="1">
    <source>
        <dbReference type="ARBA" id="ARBA00004610"/>
    </source>
</evidence>